<comment type="caution">
    <text evidence="3">The sequence shown here is derived from an EMBL/GenBank/DDBJ whole genome shotgun (WGS) entry which is preliminary data.</text>
</comment>
<evidence type="ECO:0000313" key="4">
    <source>
        <dbReference type="Proteomes" id="UP000235728"/>
    </source>
</evidence>
<organism evidence="3 4">
    <name type="scientific">Beauveria bassiana</name>
    <name type="common">White muscardine disease fungus</name>
    <name type="synonym">Tritirachium shiotae</name>
    <dbReference type="NCBI Taxonomy" id="176275"/>
    <lineage>
        <taxon>Eukaryota</taxon>
        <taxon>Fungi</taxon>
        <taxon>Dikarya</taxon>
        <taxon>Ascomycota</taxon>
        <taxon>Pezizomycotina</taxon>
        <taxon>Sordariomycetes</taxon>
        <taxon>Hypocreomycetidae</taxon>
        <taxon>Hypocreales</taxon>
        <taxon>Cordycipitaceae</taxon>
        <taxon>Beauveria</taxon>
    </lineage>
</organism>
<dbReference type="EMBL" id="MRVG01000006">
    <property type="protein sequence ID" value="PMB68164.1"/>
    <property type="molecule type" value="Genomic_DNA"/>
</dbReference>
<feature type="signal peptide" evidence="2">
    <location>
        <begin position="1"/>
        <end position="18"/>
    </location>
</feature>
<gene>
    <name evidence="3" type="ORF">BM221_006341</name>
</gene>
<feature type="compositionally biased region" description="Polar residues" evidence="1">
    <location>
        <begin position="23"/>
        <end position="33"/>
    </location>
</feature>
<proteinExistence type="predicted"/>
<dbReference type="Proteomes" id="UP000235728">
    <property type="component" value="Unassembled WGS sequence"/>
</dbReference>
<feature type="region of interest" description="Disordered" evidence="1">
    <location>
        <begin position="165"/>
        <end position="294"/>
    </location>
</feature>
<feature type="compositionally biased region" description="Low complexity" evidence="1">
    <location>
        <begin position="187"/>
        <end position="204"/>
    </location>
</feature>
<evidence type="ECO:0000313" key="3">
    <source>
        <dbReference type="EMBL" id="PMB68164.1"/>
    </source>
</evidence>
<keyword evidence="2" id="KW-0732">Signal</keyword>
<protein>
    <submittedName>
        <fullName evidence="3">Uncharacterized protein</fullName>
    </submittedName>
</protein>
<feature type="compositionally biased region" description="Low complexity" evidence="1">
    <location>
        <begin position="34"/>
        <end position="73"/>
    </location>
</feature>
<accession>A0A2N6NLN5</accession>
<evidence type="ECO:0000256" key="1">
    <source>
        <dbReference type="SAM" id="MobiDB-lite"/>
    </source>
</evidence>
<dbReference type="AlphaFoldDB" id="A0A2N6NLN5"/>
<name>A0A2N6NLN5_BEABA</name>
<feature type="chain" id="PRO_5014918159" evidence="2">
    <location>
        <begin position="19"/>
        <end position="294"/>
    </location>
</feature>
<evidence type="ECO:0000256" key="2">
    <source>
        <dbReference type="SAM" id="SignalP"/>
    </source>
</evidence>
<feature type="compositionally biased region" description="Pro residues" evidence="1">
    <location>
        <begin position="235"/>
        <end position="248"/>
    </location>
</feature>
<feature type="region of interest" description="Disordered" evidence="1">
    <location>
        <begin position="22"/>
        <end position="73"/>
    </location>
</feature>
<sequence length="294" mass="29849">MRFNIALGLAALAATANAGITARQATSADSGSQATPRTTPTASTPSSTSVPTSTATPTTTSDSGSGGDTTVYTTTTVTRGAKSTSTTTVAGSTRVSTLTDTSTAFVTVTVTSSDNDVATRTPDTDMIAGASEVPVGGARPMSHDSSTAFRQPPVRTALKPAAEGYRGTAMGDGRAGYAKPDYGSSYGPSRSTTTTVPPTRTSGGADALPEHPSPGSEHVMAAVPHMGSPTVSNVSPPPSNQASVPPPQSYAHELGTDNSVANKWHNESAAEIDSQPIMGHQSGPVYEMPTENYR</sequence>
<reference evidence="3 4" key="1">
    <citation type="journal article" date="2016" name="Appl. Microbiol. Biotechnol.">
        <title>Characterization of T-DNA insertion mutants with decreased virulence in the entomopathogenic fungus Beauveria bassiana JEF-007.</title>
        <authorList>
            <person name="Kim S."/>
            <person name="Lee S.J."/>
            <person name="Nai Y.S."/>
            <person name="Yu J.S."/>
            <person name="Lee M.R."/>
            <person name="Yang Y.T."/>
            <person name="Kim J.S."/>
        </authorList>
    </citation>
    <scope>NUCLEOTIDE SEQUENCE [LARGE SCALE GENOMIC DNA]</scope>
    <source>
        <strain evidence="3 4">JEF-007</strain>
    </source>
</reference>